<feature type="domain" description="Ternary complex factor MIP1 leucine-zipper" evidence="4">
    <location>
        <begin position="46"/>
        <end position="127"/>
    </location>
</feature>
<feature type="compositionally biased region" description="Basic and acidic residues" evidence="2">
    <location>
        <begin position="24"/>
        <end position="35"/>
    </location>
</feature>
<feature type="compositionally biased region" description="Low complexity" evidence="2">
    <location>
        <begin position="330"/>
        <end position="339"/>
    </location>
</feature>
<organism evidence="5 6">
    <name type="scientific">Dillenia turbinata</name>
    <dbReference type="NCBI Taxonomy" id="194707"/>
    <lineage>
        <taxon>Eukaryota</taxon>
        <taxon>Viridiplantae</taxon>
        <taxon>Streptophyta</taxon>
        <taxon>Embryophyta</taxon>
        <taxon>Tracheophyta</taxon>
        <taxon>Spermatophyta</taxon>
        <taxon>Magnoliopsida</taxon>
        <taxon>eudicotyledons</taxon>
        <taxon>Gunneridae</taxon>
        <taxon>Pentapetalae</taxon>
        <taxon>Dilleniales</taxon>
        <taxon>Dilleniaceae</taxon>
        <taxon>Dillenia</taxon>
    </lineage>
</organism>
<dbReference type="PANTHER" id="PTHR46248:SF12">
    <property type="entry name" value="TERNARY COMPLEX FACTOR MIP1 LEUCINE-ZIPPER PROTEIN"/>
    <property type="match status" value="1"/>
</dbReference>
<evidence type="ECO:0000256" key="2">
    <source>
        <dbReference type="SAM" id="MobiDB-lite"/>
    </source>
</evidence>
<dbReference type="Pfam" id="PF04784">
    <property type="entry name" value="DUF547"/>
    <property type="match status" value="1"/>
</dbReference>
<reference evidence="5 6" key="1">
    <citation type="submission" date="2023-12" db="EMBL/GenBank/DDBJ databases">
        <title>A high-quality genome assembly for Dillenia turbinata (Dilleniales).</title>
        <authorList>
            <person name="Chanderbali A."/>
        </authorList>
    </citation>
    <scope>NUCLEOTIDE SEQUENCE [LARGE SCALE GENOMIC DNA]</scope>
    <source>
        <strain evidence="5">LSX21</strain>
        <tissue evidence="5">Leaf</tissue>
    </source>
</reference>
<protein>
    <submittedName>
        <fullName evidence="5">Ternary complex factor MIP1, leucine-zipper</fullName>
    </submittedName>
</protein>
<evidence type="ECO:0000313" key="5">
    <source>
        <dbReference type="EMBL" id="KAK6924079.1"/>
    </source>
</evidence>
<keyword evidence="6" id="KW-1185">Reference proteome</keyword>
<gene>
    <name evidence="5" type="ORF">RJ641_010279</name>
</gene>
<evidence type="ECO:0000259" key="4">
    <source>
        <dbReference type="Pfam" id="PF14389"/>
    </source>
</evidence>
<feature type="compositionally biased region" description="Basic and acidic residues" evidence="2">
    <location>
        <begin position="236"/>
        <end position="246"/>
    </location>
</feature>
<feature type="domain" description="DUF547" evidence="3">
    <location>
        <begin position="407"/>
        <end position="536"/>
    </location>
</feature>
<dbReference type="EMBL" id="JBAMMX010000017">
    <property type="protein sequence ID" value="KAK6924079.1"/>
    <property type="molecule type" value="Genomic_DNA"/>
</dbReference>
<dbReference type="AlphaFoldDB" id="A0AAN8V366"/>
<evidence type="ECO:0000256" key="1">
    <source>
        <dbReference type="SAM" id="Coils"/>
    </source>
</evidence>
<accession>A0AAN8V366</accession>
<feature type="region of interest" description="Disordered" evidence="2">
    <location>
        <begin position="24"/>
        <end position="47"/>
    </location>
</feature>
<feature type="compositionally biased region" description="Basic residues" evidence="2">
    <location>
        <begin position="247"/>
        <end position="258"/>
    </location>
</feature>
<comment type="caution">
    <text evidence="5">The sequence shown here is derived from an EMBL/GenBank/DDBJ whole genome shotgun (WGS) entry which is preliminary data.</text>
</comment>
<name>A0AAN8V366_9MAGN</name>
<dbReference type="InterPro" id="IPR006869">
    <property type="entry name" value="DUF547"/>
</dbReference>
<feature type="region of interest" description="Disordered" evidence="2">
    <location>
        <begin position="195"/>
        <end position="265"/>
    </location>
</feature>
<feature type="region of interest" description="Disordered" evidence="2">
    <location>
        <begin position="330"/>
        <end position="359"/>
    </location>
</feature>
<proteinExistence type="predicted"/>
<sequence>MNTRVRTTLQTMKSPFNLQKEKMELDESKLPDAKKKNTTISRRRSSRERKLALLQDVDKLKKKLRHEENVHRALKRAFTRPLGVLPRLPPYLPPNTLELLAEVAVLEEEVIRLEEQVVNFRQGLYQEAVYMASQRNVENLDVSQDRFPVNGPKEGETKFLSQDEENVGTSVAKHSVPLARSVSSRMLMASIPISTRSETCSSNSIEKGQALKKSNSSTPNSENLREKGNGSGLNSQKDKQSPEQKMTKNRTPVKRHPIKHDAGEKCLNSPKLQLDCKLDEGRAQENSPVCSGERVSEEDSQPNRISEDILKCLCSIFLRISILKDRSLESTSFTSSSPSDAFERSGETNLREMSGTGSDIQKRDIGPYKHLCAIEASSIDLNRTTNALFLIHRLKVLLGKLACVNLEGLTHQQKLAFWINVYNSCVMNAVLEHGVPESPEMVVSMMQKATINVGGHVLNAITIEHFILRLPFHLKFACFKDAKNEEMKARSMYALEWSELLVTFALSCGSRSSPAVRVYTGPHVEKELELAKRDYLQATVGISTTNKIVVPKLLDWYLLDFAKDWESLLDWISLQLPDDLRSQVVQCLQRKGSESVSKIVQVMPYDFSFRFLLQRQQT</sequence>
<feature type="coiled-coil region" evidence="1">
    <location>
        <begin position="50"/>
        <end position="123"/>
    </location>
</feature>
<keyword evidence="1" id="KW-0175">Coiled coil</keyword>
<dbReference type="Pfam" id="PF14389">
    <property type="entry name" value="Lzipper-MIP1"/>
    <property type="match status" value="1"/>
</dbReference>
<dbReference type="Proteomes" id="UP001370490">
    <property type="component" value="Unassembled WGS sequence"/>
</dbReference>
<feature type="compositionally biased region" description="Polar residues" evidence="2">
    <location>
        <begin position="195"/>
        <end position="222"/>
    </location>
</feature>
<dbReference type="InterPro" id="IPR025757">
    <property type="entry name" value="MIP1_Leuzipper"/>
</dbReference>
<evidence type="ECO:0000313" key="6">
    <source>
        <dbReference type="Proteomes" id="UP001370490"/>
    </source>
</evidence>
<feature type="compositionally biased region" description="Basic and acidic residues" evidence="2">
    <location>
        <begin position="341"/>
        <end position="350"/>
    </location>
</feature>
<dbReference type="PANTHER" id="PTHR46248">
    <property type="entry name" value="EXPRESSED PROTEIN"/>
    <property type="match status" value="1"/>
</dbReference>
<evidence type="ECO:0000259" key="3">
    <source>
        <dbReference type="Pfam" id="PF04784"/>
    </source>
</evidence>